<keyword evidence="2" id="KW-1185">Reference proteome</keyword>
<dbReference type="CDD" id="cd07821">
    <property type="entry name" value="PYR_PYL_RCAR_like"/>
    <property type="match status" value="1"/>
</dbReference>
<dbReference type="EMBL" id="BAABHF010000046">
    <property type="protein sequence ID" value="GAA4512799.1"/>
    <property type="molecule type" value="Genomic_DNA"/>
</dbReference>
<organism evidence="1 2">
    <name type="scientific">Actinoallomurus oryzae</name>
    <dbReference type="NCBI Taxonomy" id="502180"/>
    <lineage>
        <taxon>Bacteria</taxon>
        <taxon>Bacillati</taxon>
        <taxon>Actinomycetota</taxon>
        <taxon>Actinomycetes</taxon>
        <taxon>Streptosporangiales</taxon>
        <taxon>Thermomonosporaceae</taxon>
        <taxon>Actinoallomurus</taxon>
    </lineage>
</organism>
<dbReference type="Pfam" id="PF10604">
    <property type="entry name" value="Polyketide_cyc2"/>
    <property type="match status" value="1"/>
</dbReference>
<dbReference type="SUPFAM" id="SSF55961">
    <property type="entry name" value="Bet v1-like"/>
    <property type="match status" value="1"/>
</dbReference>
<sequence>MASIHKEFIIDAAPEAVWDVLSDYGAVHERLAPGFVTDTQLNSDTRTVTFADGTIVCERLVDLDPENRRVAYTVVGGNLHPSHHHASMQALAETDGRTRFVWHTDVLPATLATPIAEFVEQGSKVMRQALETATGRVPM</sequence>
<gene>
    <name evidence="1" type="ORF">GCM10023191_079060</name>
</gene>
<evidence type="ECO:0000313" key="1">
    <source>
        <dbReference type="EMBL" id="GAA4512799.1"/>
    </source>
</evidence>
<dbReference type="InterPro" id="IPR019587">
    <property type="entry name" value="Polyketide_cyclase/dehydratase"/>
</dbReference>
<evidence type="ECO:0000313" key="2">
    <source>
        <dbReference type="Proteomes" id="UP001500503"/>
    </source>
</evidence>
<dbReference type="RefSeq" id="WP_345472783.1">
    <property type="nucleotide sequence ID" value="NZ_BAABHF010000046.1"/>
</dbReference>
<dbReference type="Gene3D" id="3.30.530.20">
    <property type="match status" value="1"/>
</dbReference>
<evidence type="ECO:0008006" key="3">
    <source>
        <dbReference type="Google" id="ProtNLM"/>
    </source>
</evidence>
<dbReference type="Proteomes" id="UP001500503">
    <property type="component" value="Unassembled WGS sequence"/>
</dbReference>
<accession>A0ABP8QXW7</accession>
<comment type="caution">
    <text evidence="1">The sequence shown here is derived from an EMBL/GenBank/DDBJ whole genome shotgun (WGS) entry which is preliminary data.</text>
</comment>
<name>A0ABP8QXW7_9ACTN</name>
<proteinExistence type="predicted"/>
<reference evidence="2" key="1">
    <citation type="journal article" date="2019" name="Int. J. Syst. Evol. Microbiol.">
        <title>The Global Catalogue of Microorganisms (GCM) 10K type strain sequencing project: providing services to taxonomists for standard genome sequencing and annotation.</title>
        <authorList>
            <consortium name="The Broad Institute Genomics Platform"/>
            <consortium name="The Broad Institute Genome Sequencing Center for Infectious Disease"/>
            <person name="Wu L."/>
            <person name="Ma J."/>
        </authorList>
    </citation>
    <scope>NUCLEOTIDE SEQUENCE [LARGE SCALE GENOMIC DNA]</scope>
    <source>
        <strain evidence="2">JCM 17933</strain>
    </source>
</reference>
<dbReference type="InterPro" id="IPR023393">
    <property type="entry name" value="START-like_dom_sf"/>
</dbReference>
<protein>
    <recommendedName>
        <fullName evidence="3">SRPBCC family protein</fullName>
    </recommendedName>
</protein>